<evidence type="ECO:0000313" key="2">
    <source>
        <dbReference type="EMBL" id="WRT66714.1"/>
    </source>
</evidence>
<evidence type="ECO:0008006" key="4">
    <source>
        <dbReference type="Google" id="ProtNLM"/>
    </source>
</evidence>
<feature type="compositionally biased region" description="Low complexity" evidence="1">
    <location>
        <begin position="54"/>
        <end position="87"/>
    </location>
</feature>
<dbReference type="Proteomes" id="UP001329825">
    <property type="component" value="Chromosome 4"/>
</dbReference>
<name>A0ABZ1CY90_9TREE</name>
<gene>
    <name evidence="2" type="ORF">IL334_003677</name>
</gene>
<evidence type="ECO:0000256" key="1">
    <source>
        <dbReference type="SAM" id="MobiDB-lite"/>
    </source>
</evidence>
<keyword evidence="3" id="KW-1185">Reference proteome</keyword>
<dbReference type="RefSeq" id="XP_062791454.1">
    <property type="nucleotide sequence ID" value="XM_062935403.1"/>
</dbReference>
<dbReference type="GeneID" id="87955808"/>
<feature type="compositionally biased region" description="Basic and acidic residues" evidence="1">
    <location>
        <begin position="128"/>
        <end position="140"/>
    </location>
</feature>
<protein>
    <recommendedName>
        <fullName evidence="4">BZIP domain-containing protein</fullName>
    </recommendedName>
</protein>
<feature type="compositionally biased region" description="Low complexity" evidence="1">
    <location>
        <begin position="149"/>
        <end position="159"/>
    </location>
</feature>
<feature type="compositionally biased region" description="Pro residues" evidence="1">
    <location>
        <begin position="160"/>
        <end position="169"/>
    </location>
</feature>
<proteinExistence type="predicted"/>
<evidence type="ECO:0000313" key="3">
    <source>
        <dbReference type="Proteomes" id="UP001329825"/>
    </source>
</evidence>
<dbReference type="EMBL" id="CP141884">
    <property type="protein sequence ID" value="WRT66714.1"/>
    <property type="molecule type" value="Genomic_DNA"/>
</dbReference>
<sequence length="352" mass="38432">MTVNNTLRVLPQLQIPHHTQLSFPPTNPPCSLTYLPHNETFAIQPYQSNHYLPSSASASASTSTSPTMSATTSHHLPTLRTPTTSPTANILEGGQTGPPKSRVKKRKRNEEKPNAENGKKERSKRRRGECQYQRKMEKAKGPPSWLKFPARAVHSSSSAPPAPPAPRRPPSLSQALPAQPGYYDPTASSLHVSYSHPCYTTYVAERLTPMPSSQPRWIPLQHPNFIHNALPPPSYFESDSPVNAGSASWSNDAIVCVPSRRSSETVDLNNRYGSMIDLSPQVVIPASISHQGPPSFSEAEYKPPLISTGLSTWPSSSSGLSGMLGIAPARGFLEAHQPSLNMSMYRTRVEDA</sequence>
<feature type="compositionally biased region" description="Basic and acidic residues" evidence="1">
    <location>
        <begin position="108"/>
        <end position="120"/>
    </location>
</feature>
<organism evidence="2 3">
    <name type="scientific">Kwoniella shivajii</name>
    <dbReference type="NCBI Taxonomy" id="564305"/>
    <lineage>
        <taxon>Eukaryota</taxon>
        <taxon>Fungi</taxon>
        <taxon>Dikarya</taxon>
        <taxon>Basidiomycota</taxon>
        <taxon>Agaricomycotina</taxon>
        <taxon>Tremellomycetes</taxon>
        <taxon>Tremellales</taxon>
        <taxon>Cryptococcaceae</taxon>
        <taxon>Kwoniella</taxon>
    </lineage>
</organism>
<reference evidence="2 3" key="1">
    <citation type="submission" date="2024-01" db="EMBL/GenBank/DDBJ databases">
        <title>Comparative genomics of Cryptococcus and Kwoniella reveals pathogenesis evolution and contrasting modes of karyotype evolution via chromosome fusion or intercentromeric recombination.</title>
        <authorList>
            <person name="Coelho M.A."/>
            <person name="David-Palma M."/>
            <person name="Shea T."/>
            <person name="Bowers K."/>
            <person name="McGinley-Smith S."/>
            <person name="Mohammad A.W."/>
            <person name="Gnirke A."/>
            <person name="Yurkov A.M."/>
            <person name="Nowrousian M."/>
            <person name="Sun S."/>
            <person name="Cuomo C.A."/>
            <person name="Heitman J."/>
        </authorList>
    </citation>
    <scope>NUCLEOTIDE SEQUENCE [LARGE SCALE GENOMIC DNA]</scope>
    <source>
        <strain evidence="2">CBS 11374</strain>
    </source>
</reference>
<feature type="region of interest" description="Disordered" evidence="1">
    <location>
        <begin position="52"/>
        <end position="180"/>
    </location>
</feature>
<accession>A0ABZ1CY90</accession>